<dbReference type="AlphaFoldDB" id="A0A518CL53"/>
<evidence type="ECO:0000313" key="3">
    <source>
        <dbReference type="Proteomes" id="UP000317178"/>
    </source>
</evidence>
<keyword evidence="1 2" id="KW-0812">Transmembrane</keyword>
<evidence type="ECO:0000313" key="2">
    <source>
        <dbReference type="EMBL" id="QDU79955.1"/>
    </source>
</evidence>
<gene>
    <name evidence="2" type="ORF">Pla110_16770</name>
</gene>
<feature type="transmembrane region" description="Helical" evidence="1">
    <location>
        <begin position="112"/>
        <end position="129"/>
    </location>
</feature>
<proteinExistence type="predicted"/>
<dbReference type="RefSeq" id="WP_144994965.1">
    <property type="nucleotide sequence ID" value="NZ_CP036281.1"/>
</dbReference>
<accession>A0A518CL53</accession>
<keyword evidence="1" id="KW-1133">Transmembrane helix</keyword>
<protein>
    <submittedName>
        <fullName evidence="2">Succinate dehydrogenase/Fumarate reductase transmembrane subunit</fullName>
    </submittedName>
</protein>
<evidence type="ECO:0000256" key="1">
    <source>
        <dbReference type="SAM" id="Phobius"/>
    </source>
</evidence>
<sequence>MWLLKALKSSIGQKYVMAISGLLLCGFLVAHLAGNLLLYVGPEMYDAYAHKLHENEQLLIVAELGLFALFFLHIYLAFSTRSMNTEARGVGYLEKQSKIEEKKQYALRPQNWMFLSGSIILAYLILHLGDFKFDLRMSETSEMEPFQKAVHILKDGISVFAYIVGPIILAIHLSHGVQSSFQTLGWNHPKYNKLISVGGTLFAWIIGIGFASFPIWALFMKGD</sequence>
<dbReference type="GO" id="GO:0016020">
    <property type="term" value="C:membrane"/>
    <property type="evidence" value="ECO:0007669"/>
    <property type="project" value="InterPro"/>
</dbReference>
<dbReference type="KEGG" id="plon:Pla110_16770"/>
<feature type="transmembrane region" description="Helical" evidence="1">
    <location>
        <begin position="194"/>
        <end position="219"/>
    </location>
</feature>
<feature type="transmembrane region" description="Helical" evidence="1">
    <location>
        <begin position="15"/>
        <end position="38"/>
    </location>
</feature>
<dbReference type="OrthoDB" id="9802842at2"/>
<dbReference type="SUPFAM" id="SSF81343">
    <property type="entry name" value="Fumarate reductase respiratory complex transmembrane subunits"/>
    <property type="match status" value="1"/>
</dbReference>
<dbReference type="InterPro" id="IPR011138">
    <property type="entry name" value="Cytochrome_b-558"/>
</dbReference>
<keyword evidence="1" id="KW-0472">Membrane</keyword>
<dbReference type="EMBL" id="CP036281">
    <property type="protein sequence ID" value="QDU79955.1"/>
    <property type="molecule type" value="Genomic_DNA"/>
</dbReference>
<dbReference type="InterPro" id="IPR034804">
    <property type="entry name" value="SQR/QFR_C/D"/>
</dbReference>
<feature type="transmembrane region" description="Helical" evidence="1">
    <location>
        <begin position="58"/>
        <end position="78"/>
    </location>
</feature>
<organism evidence="2 3">
    <name type="scientific">Polystyrenella longa</name>
    <dbReference type="NCBI Taxonomy" id="2528007"/>
    <lineage>
        <taxon>Bacteria</taxon>
        <taxon>Pseudomonadati</taxon>
        <taxon>Planctomycetota</taxon>
        <taxon>Planctomycetia</taxon>
        <taxon>Planctomycetales</taxon>
        <taxon>Planctomycetaceae</taxon>
        <taxon>Polystyrenella</taxon>
    </lineage>
</organism>
<reference evidence="2 3" key="1">
    <citation type="submission" date="2019-02" db="EMBL/GenBank/DDBJ databases">
        <title>Deep-cultivation of Planctomycetes and their phenomic and genomic characterization uncovers novel biology.</title>
        <authorList>
            <person name="Wiegand S."/>
            <person name="Jogler M."/>
            <person name="Boedeker C."/>
            <person name="Pinto D."/>
            <person name="Vollmers J."/>
            <person name="Rivas-Marin E."/>
            <person name="Kohn T."/>
            <person name="Peeters S.H."/>
            <person name="Heuer A."/>
            <person name="Rast P."/>
            <person name="Oberbeckmann S."/>
            <person name="Bunk B."/>
            <person name="Jeske O."/>
            <person name="Meyerdierks A."/>
            <person name="Storesund J.E."/>
            <person name="Kallscheuer N."/>
            <person name="Luecker S."/>
            <person name="Lage O.M."/>
            <person name="Pohl T."/>
            <person name="Merkel B.J."/>
            <person name="Hornburger P."/>
            <person name="Mueller R.-W."/>
            <person name="Bruemmer F."/>
            <person name="Labrenz M."/>
            <person name="Spormann A.M."/>
            <person name="Op den Camp H."/>
            <person name="Overmann J."/>
            <person name="Amann R."/>
            <person name="Jetten M.S.M."/>
            <person name="Mascher T."/>
            <person name="Medema M.H."/>
            <person name="Devos D.P."/>
            <person name="Kaster A.-K."/>
            <person name="Ovreas L."/>
            <person name="Rohde M."/>
            <person name="Galperin M.Y."/>
            <person name="Jogler C."/>
        </authorList>
    </citation>
    <scope>NUCLEOTIDE SEQUENCE [LARGE SCALE GENOMIC DNA]</scope>
    <source>
        <strain evidence="2 3">Pla110</strain>
    </source>
</reference>
<dbReference type="Proteomes" id="UP000317178">
    <property type="component" value="Chromosome"/>
</dbReference>
<feature type="transmembrane region" description="Helical" evidence="1">
    <location>
        <begin position="149"/>
        <end position="173"/>
    </location>
</feature>
<dbReference type="NCBIfam" id="TIGR02046">
    <property type="entry name" value="sdhC_b558_fam"/>
    <property type="match status" value="1"/>
</dbReference>
<dbReference type="Gene3D" id="1.20.1300.10">
    <property type="entry name" value="Fumarate reductase/succinate dehydrogenase, transmembrane subunit"/>
    <property type="match status" value="1"/>
</dbReference>
<keyword evidence="3" id="KW-1185">Reference proteome</keyword>
<dbReference type="CDD" id="cd03498">
    <property type="entry name" value="SQR_TypeB_2_TM"/>
    <property type="match status" value="1"/>
</dbReference>
<name>A0A518CL53_9PLAN</name>